<feature type="transmembrane region" description="Helical" evidence="1">
    <location>
        <begin position="12"/>
        <end position="31"/>
    </location>
</feature>
<keyword evidence="1" id="KW-0472">Membrane</keyword>
<feature type="transmembrane region" description="Helical" evidence="1">
    <location>
        <begin position="83"/>
        <end position="105"/>
    </location>
</feature>
<name>A0A2S3ULN8_9HYPH</name>
<feature type="transmembrane region" description="Helical" evidence="1">
    <location>
        <begin position="51"/>
        <end position="71"/>
    </location>
</feature>
<dbReference type="AlphaFoldDB" id="A0A2S3ULN8"/>
<comment type="caution">
    <text evidence="2">The sequence shown here is derived from an EMBL/GenBank/DDBJ whole genome shotgun (WGS) entry which is preliminary data.</text>
</comment>
<dbReference type="Proteomes" id="UP000236959">
    <property type="component" value="Unassembled WGS sequence"/>
</dbReference>
<feature type="transmembrane region" description="Helical" evidence="1">
    <location>
        <begin position="117"/>
        <end position="141"/>
    </location>
</feature>
<keyword evidence="3" id="KW-1185">Reference proteome</keyword>
<feature type="transmembrane region" description="Helical" evidence="1">
    <location>
        <begin position="207"/>
        <end position="235"/>
    </location>
</feature>
<gene>
    <name evidence="2" type="ORF">CLV41_11343</name>
</gene>
<organism evidence="2 3">
    <name type="scientific">Roseibium marinum</name>
    <dbReference type="NCBI Taxonomy" id="281252"/>
    <lineage>
        <taxon>Bacteria</taxon>
        <taxon>Pseudomonadati</taxon>
        <taxon>Pseudomonadota</taxon>
        <taxon>Alphaproteobacteria</taxon>
        <taxon>Hyphomicrobiales</taxon>
        <taxon>Stappiaceae</taxon>
        <taxon>Roseibium</taxon>
    </lineage>
</organism>
<evidence type="ECO:0000256" key="1">
    <source>
        <dbReference type="SAM" id="Phobius"/>
    </source>
</evidence>
<protein>
    <submittedName>
        <fullName evidence="2">Uncharacterized protein</fullName>
    </submittedName>
</protein>
<keyword evidence="1" id="KW-1133">Transmembrane helix</keyword>
<proteinExistence type="predicted"/>
<feature type="transmembrane region" description="Helical" evidence="1">
    <location>
        <begin position="166"/>
        <end position="187"/>
    </location>
</feature>
<dbReference type="EMBL" id="PPCN01000013">
    <property type="protein sequence ID" value="POF28480.1"/>
    <property type="molecule type" value="Genomic_DNA"/>
</dbReference>
<sequence length="253" mass="27360">MNPKANIVSQAFYSVLLCWKYILGIVFVLYVMDGINVVYDIGNSMQVTKAFAESGIIFYLCLSLLGLDAKLKENSKKYIWFSLRYILLIYAPVIIVSILVVILAVSALQGERPDTEFLLGLTIPCGAVISFLTMFLFGTAFPSQLFDVRPGIGAAIGRAFRQAGYLVPRLFFGVGFFAALSFAILILSENLGIGSDPITSAGTPDPAGALVLALVKLTSAFSLAVFAVVVCRAYLKDLQERGELPASDAEIFA</sequence>
<dbReference type="RefSeq" id="WP_146048629.1">
    <property type="nucleotide sequence ID" value="NZ_PPCN01000013.1"/>
</dbReference>
<evidence type="ECO:0000313" key="2">
    <source>
        <dbReference type="EMBL" id="POF28480.1"/>
    </source>
</evidence>
<keyword evidence="1" id="KW-0812">Transmembrane</keyword>
<accession>A0A2S3ULN8</accession>
<dbReference type="OrthoDB" id="7675052at2"/>
<evidence type="ECO:0000313" key="3">
    <source>
        <dbReference type="Proteomes" id="UP000236959"/>
    </source>
</evidence>
<reference evidence="2 3" key="1">
    <citation type="submission" date="2018-01" db="EMBL/GenBank/DDBJ databases">
        <title>Genomic Encyclopedia of Archaeal and Bacterial Type Strains, Phase II (KMG-II): from individual species to whole genera.</title>
        <authorList>
            <person name="Goeker M."/>
        </authorList>
    </citation>
    <scope>NUCLEOTIDE SEQUENCE [LARGE SCALE GENOMIC DNA]</scope>
    <source>
        <strain evidence="2 3">DSM 17023</strain>
    </source>
</reference>